<protein>
    <submittedName>
        <fullName evidence="4">WYL domain-containing protein</fullName>
    </submittedName>
</protein>
<dbReference type="InterPro" id="IPR057727">
    <property type="entry name" value="WCX_dom"/>
</dbReference>
<sequence length="324" mass="38104">MTRRLERLVKIDYLLRTLPRTTTVELKKELEVSNRTVRYDIEFLRDRFDAPIDWNRKQGFHYTDPSWRLPSIPLTQGEFFALTLGAKILSSYSGSVYQEQLESAIRQLAKRLPEPLWVDLQQIADDSVMFRVGAEINLSPAIWQVLEEACQKKQRVWIRYATPGKPVSEREVDPYVLHFSRSNPYLTGWCHQRQEPRWFRVDRIQAIKLLDQHFEIDPTFDREAHFASAFQHEVGGVPQEMVIWFDPSTAPYIRERRWHPTQQIEEHADGSLTLRFVVRGLNEVKRWVLFYGRGARVLGPPALVAMVRDEIGGIQAQYQQEERE</sequence>
<accession>A0ABT6F137</accession>
<dbReference type="Gene3D" id="1.10.10.10">
    <property type="entry name" value="Winged helix-like DNA-binding domain superfamily/Winged helix DNA-binding domain"/>
    <property type="match status" value="1"/>
</dbReference>
<dbReference type="InterPro" id="IPR026881">
    <property type="entry name" value="WYL_dom"/>
</dbReference>
<dbReference type="Pfam" id="PF25583">
    <property type="entry name" value="WCX"/>
    <property type="match status" value="1"/>
</dbReference>
<evidence type="ECO:0000259" key="1">
    <source>
        <dbReference type="Pfam" id="PF08279"/>
    </source>
</evidence>
<evidence type="ECO:0000259" key="3">
    <source>
        <dbReference type="Pfam" id="PF25583"/>
    </source>
</evidence>
<feature type="domain" description="WYL" evidence="2">
    <location>
        <begin position="143"/>
        <end position="208"/>
    </location>
</feature>
<evidence type="ECO:0000313" key="5">
    <source>
        <dbReference type="Proteomes" id="UP001154265"/>
    </source>
</evidence>
<evidence type="ECO:0000259" key="2">
    <source>
        <dbReference type="Pfam" id="PF13280"/>
    </source>
</evidence>
<dbReference type="InterPro" id="IPR036388">
    <property type="entry name" value="WH-like_DNA-bd_sf"/>
</dbReference>
<reference evidence="4" key="2">
    <citation type="submission" date="2022-01" db="EMBL/GenBank/DDBJ databases">
        <authorList>
            <person name="Zivanovic Y."/>
            <person name="Moreira D."/>
            <person name="Lopez-Garcia P."/>
        </authorList>
    </citation>
    <scope>NUCLEOTIDE SEQUENCE</scope>
    <source>
        <strain evidence="4">G9</strain>
    </source>
</reference>
<dbReference type="Pfam" id="PF08279">
    <property type="entry name" value="HTH_11"/>
    <property type="match status" value="1"/>
</dbReference>
<comment type="caution">
    <text evidence="4">The sequence shown here is derived from an EMBL/GenBank/DDBJ whole genome shotgun (WGS) entry which is preliminary data.</text>
</comment>
<dbReference type="RefSeq" id="WP_277867432.1">
    <property type="nucleotide sequence ID" value="NZ_JAKKUT010000002.1"/>
</dbReference>
<dbReference type="PANTHER" id="PTHR34580:SF9">
    <property type="entry name" value="SLL5097 PROTEIN"/>
    <property type="match status" value="1"/>
</dbReference>
<proteinExistence type="predicted"/>
<evidence type="ECO:0000313" key="4">
    <source>
        <dbReference type="EMBL" id="MDG2991569.1"/>
    </source>
</evidence>
<dbReference type="PANTHER" id="PTHR34580">
    <property type="match status" value="1"/>
</dbReference>
<dbReference type="Proteomes" id="UP001154265">
    <property type="component" value="Unassembled WGS sequence"/>
</dbReference>
<dbReference type="EMBL" id="JAKKUT010000002">
    <property type="protein sequence ID" value="MDG2991569.1"/>
    <property type="molecule type" value="Genomic_DNA"/>
</dbReference>
<gene>
    <name evidence="4" type="ORF">L3556_11600</name>
</gene>
<dbReference type="InterPro" id="IPR051534">
    <property type="entry name" value="CBASS_pafABC_assoc_protein"/>
</dbReference>
<dbReference type="Pfam" id="PF13280">
    <property type="entry name" value="WYL"/>
    <property type="match status" value="1"/>
</dbReference>
<reference evidence="4" key="1">
    <citation type="journal article" date="2022" name="Genome Biol. Evol.">
        <title>A New Gene Family Diagnostic for Intracellular Biomineralization of Amorphous Ca Carbonates by Cyanobacteria.</title>
        <authorList>
            <person name="Benzerara K."/>
            <person name="Duprat E."/>
            <person name="Bitard-Feildel T."/>
            <person name="Caumes G."/>
            <person name="Cassier-Chauvat C."/>
            <person name="Chauvat F."/>
            <person name="Dezi M."/>
            <person name="Diop S.I."/>
            <person name="Gaschignard G."/>
            <person name="Gorgen S."/>
            <person name="Gugger M."/>
            <person name="Lopez-Garcia P."/>
            <person name="Millet M."/>
            <person name="Skouri-Panet F."/>
            <person name="Moreira D."/>
            <person name="Callebaut I."/>
        </authorList>
    </citation>
    <scope>NUCLEOTIDE SEQUENCE</scope>
    <source>
        <strain evidence="4">G9</strain>
    </source>
</reference>
<dbReference type="PROSITE" id="PS52050">
    <property type="entry name" value="WYL"/>
    <property type="match status" value="1"/>
</dbReference>
<feature type="domain" description="Helix-turn-helix type 11" evidence="1">
    <location>
        <begin position="11"/>
        <end position="60"/>
    </location>
</feature>
<dbReference type="InterPro" id="IPR013196">
    <property type="entry name" value="HTH_11"/>
</dbReference>
<organism evidence="4 5">
    <name type="scientific">Candidatus Synechococcus calcipolaris G9</name>
    <dbReference type="NCBI Taxonomy" id="1497997"/>
    <lineage>
        <taxon>Bacteria</taxon>
        <taxon>Bacillati</taxon>
        <taxon>Cyanobacteriota</taxon>
        <taxon>Cyanophyceae</taxon>
        <taxon>Synechococcales</taxon>
        <taxon>Synechococcaceae</taxon>
        <taxon>Synechococcus</taxon>
    </lineage>
</organism>
<feature type="domain" description="WCX" evidence="3">
    <location>
        <begin position="239"/>
        <end position="312"/>
    </location>
</feature>
<keyword evidence="5" id="KW-1185">Reference proteome</keyword>
<name>A0ABT6F137_9SYNE</name>